<dbReference type="InterPro" id="IPR011009">
    <property type="entry name" value="Kinase-like_dom_sf"/>
</dbReference>
<dbReference type="Gene3D" id="1.10.510.10">
    <property type="entry name" value="Transferase(Phosphotransferase) domain 1"/>
    <property type="match status" value="1"/>
</dbReference>
<reference evidence="5" key="2">
    <citation type="submission" date="2015-01" db="EMBL/GenBank/DDBJ databases">
        <title>Evolutionary Origins and Diversification of the Mycorrhizal Mutualists.</title>
        <authorList>
            <consortium name="DOE Joint Genome Institute"/>
            <consortium name="Mycorrhizal Genomics Consortium"/>
            <person name="Kohler A."/>
            <person name="Kuo A."/>
            <person name="Nagy L.G."/>
            <person name="Floudas D."/>
            <person name="Copeland A."/>
            <person name="Barry K.W."/>
            <person name="Cichocki N."/>
            <person name="Veneault-Fourrey C."/>
            <person name="LaButti K."/>
            <person name="Lindquist E.A."/>
            <person name="Lipzen A."/>
            <person name="Lundell T."/>
            <person name="Morin E."/>
            <person name="Murat C."/>
            <person name="Riley R."/>
            <person name="Ohm R."/>
            <person name="Sun H."/>
            <person name="Tunlid A."/>
            <person name="Henrissat B."/>
            <person name="Grigoriev I.V."/>
            <person name="Hibbett D.S."/>
            <person name="Martin F."/>
        </authorList>
    </citation>
    <scope>NUCLEOTIDE SEQUENCE [LARGE SCALE GENOMIC DNA]</scope>
    <source>
        <strain evidence="5">Foug A</strain>
    </source>
</reference>
<dbReference type="AlphaFoldDB" id="A0A0C3DC18"/>
<feature type="non-terminal residue" evidence="4">
    <location>
        <position position="86"/>
    </location>
</feature>
<dbReference type="PROSITE" id="PS50011">
    <property type="entry name" value="PROTEIN_KINASE_DOM"/>
    <property type="match status" value="1"/>
</dbReference>
<dbReference type="InterPro" id="IPR001245">
    <property type="entry name" value="Ser-Thr/Tyr_kinase_cat_dom"/>
</dbReference>
<reference evidence="4 5" key="1">
    <citation type="submission" date="2014-04" db="EMBL/GenBank/DDBJ databases">
        <authorList>
            <consortium name="DOE Joint Genome Institute"/>
            <person name="Kuo A."/>
            <person name="Kohler A."/>
            <person name="Nagy L.G."/>
            <person name="Floudas D."/>
            <person name="Copeland A."/>
            <person name="Barry K.W."/>
            <person name="Cichocki N."/>
            <person name="Veneault-Fourrey C."/>
            <person name="LaButti K."/>
            <person name="Lindquist E.A."/>
            <person name="Lipzen A."/>
            <person name="Lundell T."/>
            <person name="Morin E."/>
            <person name="Murat C."/>
            <person name="Sun H."/>
            <person name="Tunlid A."/>
            <person name="Henrissat B."/>
            <person name="Grigoriev I.V."/>
            <person name="Hibbett D.S."/>
            <person name="Martin F."/>
            <person name="Nordberg H.P."/>
            <person name="Cantor M.N."/>
            <person name="Hua S.X."/>
        </authorList>
    </citation>
    <scope>NUCLEOTIDE SEQUENCE [LARGE SCALE GENOMIC DNA]</scope>
    <source>
        <strain evidence="4 5">Foug A</strain>
    </source>
</reference>
<name>A0A0C3DC18_9AGAM</name>
<dbReference type="OrthoDB" id="5809314at2759"/>
<dbReference type="HOGENOM" id="CLU_000288_7_22_1"/>
<dbReference type="InterPro" id="IPR051681">
    <property type="entry name" value="Ser/Thr_Kinases-Pseudokinases"/>
</dbReference>
<evidence type="ECO:0000256" key="2">
    <source>
        <dbReference type="ARBA" id="ARBA00022840"/>
    </source>
</evidence>
<dbReference type="Pfam" id="PF07714">
    <property type="entry name" value="PK_Tyr_Ser-Thr"/>
    <property type="match status" value="1"/>
</dbReference>
<evidence type="ECO:0000259" key="3">
    <source>
        <dbReference type="PROSITE" id="PS50011"/>
    </source>
</evidence>
<dbReference type="PANTHER" id="PTHR44329:SF298">
    <property type="entry name" value="MIXED LINEAGE KINASE DOMAIN-LIKE PROTEIN"/>
    <property type="match status" value="1"/>
</dbReference>
<proteinExistence type="predicted"/>
<feature type="non-terminal residue" evidence="4">
    <location>
        <position position="1"/>
    </location>
</feature>
<keyword evidence="2" id="KW-0067">ATP-binding</keyword>
<dbReference type="STRING" id="1036808.A0A0C3DC18"/>
<dbReference type="GO" id="GO:0004674">
    <property type="term" value="F:protein serine/threonine kinase activity"/>
    <property type="evidence" value="ECO:0007669"/>
    <property type="project" value="TreeGrafter"/>
</dbReference>
<dbReference type="GO" id="GO:0005524">
    <property type="term" value="F:ATP binding"/>
    <property type="evidence" value="ECO:0007669"/>
    <property type="project" value="UniProtKB-KW"/>
</dbReference>
<dbReference type="Proteomes" id="UP000053989">
    <property type="component" value="Unassembled WGS sequence"/>
</dbReference>
<gene>
    <name evidence="4" type="ORF">SCLCIDRAFT_98856</name>
</gene>
<evidence type="ECO:0000256" key="1">
    <source>
        <dbReference type="ARBA" id="ARBA00022741"/>
    </source>
</evidence>
<dbReference type="InterPro" id="IPR000719">
    <property type="entry name" value="Prot_kinase_dom"/>
</dbReference>
<dbReference type="SUPFAM" id="SSF56112">
    <property type="entry name" value="Protein kinase-like (PK-like)"/>
    <property type="match status" value="1"/>
</dbReference>
<feature type="domain" description="Protein kinase" evidence="3">
    <location>
        <begin position="1"/>
        <end position="86"/>
    </location>
</feature>
<accession>A0A0C3DC18</accession>
<organism evidence="4 5">
    <name type="scientific">Scleroderma citrinum Foug A</name>
    <dbReference type="NCBI Taxonomy" id="1036808"/>
    <lineage>
        <taxon>Eukaryota</taxon>
        <taxon>Fungi</taxon>
        <taxon>Dikarya</taxon>
        <taxon>Basidiomycota</taxon>
        <taxon>Agaricomycotina</taxon>
        <taxon>Agaricomycetes</taxon>
        <taxon>Agaricomycetidae</taxon>
        <taxon>Boletales</taxon>
        <taxon>Sclerodermatineae</taxon>
        <taxon>Sclerodermataceae</taxon>
        <taxon>Scleroderma</taxon>
    </lineage>
</organism>
<keyword evidence="1" id="KW-0547">Nucleotide-binding</keyword>
<evidence type="ECO:0000313" key="4">
    <source>
        <dbReference type="EMBL" id="KIM58260.1"/>
    </source>
</evidence>
<evidence type="ECO:0000313" key="5">
    <source>
        <dbReference type="Proteomes" id="UP000053989"/>
    </source>
</evidence>
<dbReference type="InParanoid" id="A0A0C3DC18"/>
<protein>
    <recommendedName>
        <fullName evidence="3">Protein kinase domain-containing protein</fullName>
    </recommendedName>
</protein>
<dbReference type="EMBL" id="KN822088">
    <property type="protein sequence ID" value="KIM58260.1"/>
    <property type="molecule type" value="Genomic_DNA"/>
</dbReference>
<keyword evidence="5" id="KW-1185">Reference proteome</keyword>
<sequence>IIQEAHAWSRIQHKNILPLIGIVTTFDHAVSFISPWMDNGNAYDYVQNHANDPHPLVLDIASGLNYLHNHEDGPIFHGDLRGVHIL</sequence>
<dbReference type="PANTHER" id="PTHR44329">
    <property type="entry name" value="SERINE/THREONINE-PROTEIN KINASE TNNI3K-RELATED"/>
    <property type="match status" value="1"/>
</dbReference>